<dbReference type="GO" id="GO:0016485">
    <property type="term" value="P:protein processing"/>
    <property type="evidence" value="ECO:0007669"/>
    <property type="project" value="InterPro"/>
</dbReference>
<proteinExistence type="predicted"/>
<keyword evidence="2" id="KW-0812">Transmembrane</keyword>
<protein>
    <submittedName>
        <fullName evidence="3">Uncharacterized protein</fullName>
    </submittedName>
</protein>
<sequence length="135" mass="15364">MNEANSTDEVTHNRDTHTAYGTNLLPARNNPVRNEIDNNEETGLKYGATHVIHLFVPVSMCMALVVFTMNTITFYNQNNGRHLLYTPFVKETDSFVEKGLMSLGNALVMLGVVIMMTILLIVFYKFKCYKVRVKL</sequence>
<dbReference type="InterPro" id="IPR001108">
    <property type="entry name" value="Peptidase_A22A"/>
</dbReference>
<feature type="region of interest" description="Disordered" evidence="1">
    <location>
        <begin position="1"/>
        <end position="36"/>
    </location>
</feature>
<dbReference type="AlphaFoldDB" id="A0A8R1IA12"/>
<dbReference type="GO" id="GO:0007219">
    <property type="term" value="P:Notch signaling pathway"/>
    <property type="evidence" value="ECO:0007669"/>
    <property type="project" value="TreeGrafter"/>
</dbReference>
<accession>A0A8R1IA12</accession>
<keyword evidence="2" id="KW-1133">Transmembrane helix</keyword>
<keyword evidence="2" id="KW-0472">Membrane</keyword>
<dbReference type="GO" id="GO:0034205">
    <property type="term" value="P:amyloid-beta formation"/>
    <property type="evidence" value="ECO:0007669"/>
    <property type="project" value="TreeGrafter"/>
</dbReference>
<evidence type="ECO:0000313" key="4">
    <source>
        <dbReference type="Proteomes" id="UP000005237"/>
    </source>
</evidence>
<evidence type="ECO:0000256" key="1">
    <source>
        <dbReference type="SAM" id="MobiDB-lite"/>
    </source>
</evidence>
<dbReference type="GO" id="GO:0070765">
    <property type="term" value="C:gamma-secretase complex"/>
    <property type="evidence" value="ECO:0007669"/>
    <property type="project" value="TreeGrafter"/>
</dbReference>
<evidence type="ECO:0000313" key="3">
    <source>
        <dbReference type="EnsemblMetazoa" id="CJA28050b.1"/>
    </source>
</evidence>
<dbReference type="EnsemblMetazoa" id="CJA28050b.1">
    <property type="protein sequence ID" value="CJA28050b.1"/>
    <property type="gene ID" value="WBGene00183624"/>
</dbReference>
<dbReference type="Pfam" id="PF01080">
    <property type="entry name" value="Presenilin"/>
    <property type="match status" value="1"/>
</dbReference>
<dbReference type="GO" id="GO:0042500">
    <property type="term" value="F:aspartic endopeptidase activity, intramembrane cleaving"/>
    <property type="evidence" value="ECO:0007669"/>
    <property type="project" value="InterPro"/>
</dbReference>
<evidence type="ECO:0000256" key="2">
    <source>
        <dbReference type="SAM" id="Phobius"/>
    </source>
</evidence>
<reference evidence="3" key="2">
    <citation type="submission" date="2022-06" db="UniProtKB">
        <authorList>
            <consortium name="EnsemblMetazoa"/>
        </authorList>
    </citation>
    <scope>IDENTIFICATION</scope>
    <source>
        <strain evidence="3">DF5081</strain>
    </source>
</reference>
<keyword evidence="4" id="KW-1185">Reference proteome</keyword>
<dbReference type="GO" id="GO:0055074">
    <property type="term" value="P:calcium ion homeostasis"/>
    <property type="evidence" value="ECO:0007669"/>
    <property type="project" value="TreeGrafter"/>
</dbReference>
<reference evidence="4" key="1">
    <citation type="submission" date="2010-08" db="EMBL/GenBank/DDBJ databases">
        <authorList>
            <consortium name="Caenorhabditis japonica Sequencing Consortium"/>
            <person name="Wilson R.K."/>
        </authorList>
    </citation>
    <scope>NUCLEOTIDE SEQUENCE [LARGE SCALE GENOMIC DNA]</scope>
    <source>
        <strain evidence="4">DF5081</strain>
    </source>
</reference>
<feature type="transmembrane region" description="Helical" evidence="2">
    <location>
        <begin position="54"/>
        <end position="75"/>
    </location>
</feature>
<dbReference type="GO" id="GO:0006509">
    <property type="term" value="P:membrane protein ectodomain proteolysis"/>
    <property type="evidence" value="ECO:0007669"/>
    <property type="project" value="TreeGrafter"/>
</dbReference>
<dbReference type="PANTHER" id="PTHR10202:SF13">
    <property type="entry name" value="PRESENILIN HOMOLOG"/>
    <property type="match status" value="1"/>
</dbReference>
<name>A0A8R1IA12_CAEJA</name>
<dbReference type="Proteomes" id="UP000005237">
    <property type="component" value="Unassembled WGS sequence"/>
</dbReference>
<feature type="transmembrane region" description="Helical" evidence="2">
    <location>
        <begin position="103"/>
        <end position="124"/>
    </location>
</feature>
<organism evidence="3 4">
    <name type="scientific">Caenorhabditis japonica</name>
    <dbReference type="NCBI Taxonomy" id="281687"/>
    <lineage>
        <taxon>Eukaryota</taxon>
        <taxon>Metazoa</taxon>
        <taxon>Ecdysozoa</taxon>
        <taxon>Nematoda</taxon>
        <taxon>Chromadorea</taxon>
        <taxon>Rhabditida</taxon>
        <taxon>Rhabditina</taxon>
        <taxon>Rhabditomorpha</taxon>
        <taxon>Rhabditoidea</taxon>
        <taxon>Rhabditidae</taxon>
        <taxon>Peloderinae</taxon>
        <taxon>Caenorhabditis</taxon>
    </lineage>
</organism>
<dbReference type="PANTHER" id="PTHR10202">
    <property type="entry name" value="PRESENILIN"/>
    <property type="match status" value="1"/>
</dbReference>